<reference evidence="2" key="1">
    <citation type="journal article" date="2014" name="Int. J. Syst. Evol. Microbiol.">
        <title>Complete genome sequence of Corynebacterium casei LMG S-19264T (=DSM 44701T), isolated from a smear-ripened cheese.</title>
        <authorList>
            <consortium name="US DOE Joint Genome Institute (JGI-PGF)"/>
            <person name="Walter F."/>
            <person name="Albersmeier A."/>
            <person name="Kalinowski J."/>
            <person name="Ruckert C."/>
        </authorList>
    </citation>
    <scope>NUCLEOTIDE SEQUENCE</scope>
    <source>
        <strain evidence="2">JCM 3276</strain>
    </source>
</reference>
<dbReference type="InterPro" id="IPR007138">
    <property type="entry name" value="ABM_dom"/>
</dbReference>
<dbReference type="RefSeq" id="WP_189212889.1">
    <property type="nucleotide sequence ID" value="NZ_BMRB01000004.1"/>
</dbReference>
<dbReference type="Pfam" id="PF03992">
    <property type="entry name" value="ABM"/>
    <property type="match status" value="1"/>
</dbReference>
<keyword evidence="3" id="KW-1185">Reference proteome</keyword>
<comment type="caution">
    <text evidence="2">The sequence shown here is derived from an EMBL/GenBank/DDBJ whole genome shotgun (WGS) entry which is preliminary data.</text>
</comment>
<name>A0A918LHD8_9PSEU</name>
<organism evidence="2 3">
    <name type="scientific">Actinokineospora fastidiosa</name>
    <dbReference type="NCBI Taxonomy" id="1816"/>
    <lineage>
        <taxon>Bacteria</taxon>
        <taxon>Bacillati</taxon>
        <taxon>Actinomycetota</taxon>
        <taxon>Actinomycetes</taxon>
        <taxon>Pseudonocardiales</taxon>
        <taxon>Pseudonocardiaceae</taxon>
        <taxon>Actinokineospora</taxon>
    </lineage>
</organism>
<dbReference type="Gene3D" id="3.30.70.100">
    <property type="match status" value="1"/>
</dbReference>
<evidence type="ECO:0000259" key="1">
    <source>
        <dbReference type="Pfam" id="PF03992"/>
    </source>
</evidence>
<accession>A0A918LHD8</accession>
<dbReference type="InterPro" id="IPR011008">
    <property type="entry name" value="Dimeric_a/b-barrel"/>
</dbReference>
<proteinExistence type="predicted"/>
<evidence type="ECO:0000313" key="3">
    <source>
        <dbReference type="Proteomes" id="UP000660680"/>
    </source>
</evidence>
<dbReference type="PANTHER" id="PTHR37811:SF2">
    <property type="entry name" value="ABM DOMAIN-CONTAINING PROTEIN"/>
    <property type="match status" value="1"/>
</dbReference>
<feature type="domain" description="ABM" evidence="1">
    <location>
        <begin position="27"/>
        <end position="85"/>
    </location>
</feature>
<sequence>MNPGDLLAETPEPPYYAVIFTSLLTPDTAGYAEAAERMFELVKTIPGYLGADGARDGVGITVSYFRDEPAIAEWRDHPEHAETRERGREQWYEAYELRVAKVERAYGFRRSTVD</sequence>
<protein>
    <recommendedName>
        <fullName evidence="1">ABM domain-containing protein</fullName>
    </recommendedName>
</protein>
<dbReference type="PANTHER" id="PTHR37811">
    <property type="entry name" value="BLL5343 PROTEIN"/>
    <property type="match status" value="1"/>
</dbReference>
<dbReference type="InterPro" id="IPR052936">
    <property type="entry name" value="Jasmonate_Hydroxylase-like"/>
</dbReference>
<dbReference type="AlphaFoldDB" id="A0A918LHD8"/>
<dbReference type="SUPFAM" id="SSF54909">
    <property type="entry name" value="Dimeric alpha+beta barrel"/>
    <property type="match status" value="1"/>
</dbReference>
<evidence type="ECO:0000313" key="2">
    <source>
        <dbReference type="EMBL" id="GGS47883.1"/>
    </source>
</evidence>
<reference evidence="2" key="2">
    <citation type="submission" date="2020-09" db="EMBL/GenBank/DDBJ databases">
        <authorList>
            <person name="Sun Q."/>
            <person name="Ohkuma M."/>
        </authorList>
    </citation>
    <scope>NUCLEOTIDE SEQUENCE</scope>
    <source>
        <strain evidence="2">JCM 3276</strain>
    </source>
</reference>
<dbReference type="Proteomes" id="UP000660680">
    <property type="component" value="Unassembled WGS sequence"/>
</dbReference>
<gene>
    <name evidence="2" type="primary">yqjZ</name>
    <name evidence="2" type="ORF">GCM10010171_48910</name>
</gene>
<dbReference type="EMBL" id="BMRB01000004">
    <property type="protein sequence ID" value="GGS47883.1"/>
    <property type="molecule type" value="Genomic_DNA"/>
</dbReference>